<reference evidence="1" key="1">
    <citation type="submission" date="2014-09" db="EMBL/GenBank/DDBJ databases">
        <authorList>
            <person name="Magalhaes I.L.F."/>
            <person name="Oliveira U."/>
            <person name="Santos F.R."/>
            <person name="Vidigal T.H.D.A."/>
            <person name="Brescovit A.D."/>
            <person name="Santos A.J."/>
        </authorList>
    </citation>
    <scope>NUCLEOTIDE SEQUENCE</scope>
    <source>
        <tissue evidence="1">Shoot tissue taken approximately 20 cm above the soil surface</tissue>
    </source>
</reference>
<dbReference type="EMBL" id="GBRH01254361">
    <property type="protein sequence ID" value="JAD43534.1"/>
    <property type="molecule type" value="Transcribed_RNA"/>
</dbReference>
<proteinExistence type="predicted"/>
<accession>A0A0A8ZVY9</accession>
<name>A0A0A8ZVY9_ARUDO</name>
<sequence>MFFGMDLSAACIYQLYHSSDNSYSWLCDQPICGVCFWQYASTRQILSAVLQWLFNSTRF</sequence>
<evidence type="ECO:0000313" key="1">
    <source>
        <dbReference type="EMBL" id="JAD43534.1"/>
    </source>
</evidence>
<reference evidence="1" key="2">
    <citation type="journal article" date="2015" name="Data Brief">
        <title>Shoot transcriptome of the giant reed, Arundo donax.</title>
        <authorList>
            <person name="Barrero R.A."/>
            <person name="Guerrero F.D."/>
            <person name="Moolhuijzen P."/>
            <person name="Goolsby J.A."/>
            <person name="Tidwell J."/>
            <person name="Bellgard S.E."/>
            <person name="Bellgard M.I."/>
        </authorList>
    </citation>
    <scope>NUCLEOTIDE SEQUENCE</scope>
    <source>
        <tissue evidence="1">Shoot tissue taken approximately 20 cm above the soil surface</tissue>
    </source>
</reference>
<protein>
    <submittedName>
        <fullName evidence="1">Uncharacterized protein</fullName>
    </submittedName>
</protein>
<dbReference type="AlphaFoldDB" id="A0A0A8ZVY9"/>
<organism evidence="1">
    <name type="scientific">Arundo donax</name>
    <name type="common">Giant reed</name>
    <name type="synonym">Donax arundinaceus</name>
    <dbReference type="NCBI Taxonomy" id="35708"/>
    <lineage>
        <taxon>Eukaryota</taxon>
        <taxon>Viridiplantae</taxon>
        <taxon>Streptophyta</taxon>
        <taxon>Embryophyta</taxon>
        <taxon>Tracheophyta</taxon>
        <taxon>Spermatophyta</taxon>
        <taxon>Magnoliopsida</taxon>
        <taxon>Liliopsida</taxon>
        <taxon>Poales</taxon>
        <taxon>Poaceae</taxon>
        <taxon>PACMAD clade</taxon>
        <taxon>Arundinoideae</taxon>
        <taxon>Arundineae</taxon>
        <taxon>Arundo</taxon>
    </lineage>
</organism>